<dbReference type="EMBL" id="UINC01210025">
    <property type="protein sequence ID" value="SVE33301.1"/>
    <property type="molecule type" value="Genomic_DNA"/>
</dbReference>
<protein>
    <submittedName>
        <fullName evidence="1">Uncharacterized protein</fullName>
    </submittedName>
</protein>
<feature type="non-terminal residue" evidence="1">
    <location>
        <position position="35"/>
    </location>
</feature>
<proteinExistence type="predicted"/>
<gene>
    <name evidence="1" type="ORF">METZ01_LOCUS486155</name>
</gene>
<evidence type="ECO:0000313" key="1">
    <source>
        <dbReference type="EMBL" id="SVE33301.1"/>
    </source>
</evidence>
<reference evidence="1" key="1">
    <citation type="submission" date="2018-05" db="EMBL/GenBank/DDBJ databases">
        <authorList>
            <person name="Lanie J.A."/>
            <person name="Ng W.-L."/>
            <person name="Kazmierczak K.M."/>
            <person name="Andrzejewski T.M."/>
            <person name="Davidsen T.M."/>
            <person name="Wayne K.J."/>
            <person name="Tettelin H."/>
            <person name="Glass J.I."/>
            <person name="Rusch D."/>
            <person name="Podicherti R."/>
            <person name="Tsui H.-C.T."/>
            <person name="Winkler M.E."/>
        </authorList>
    </citation>
    <scope>NUCLEOTIDE SEQUENCE</scope>
</reference>
<dbReference type="AlphaFoldDB" id="A0A383CMG5"/>
<organism evidence="1">
    <name type="scientific">marine metagenome</name>
    <dbReference type="NCBI Taxonomy" id="408172"/>
    <lineage>
        <taxon>unclassified sequences</taxon>
        <taxon>metagenomes</taxon>
        <taxon>ecological metagenomes</taxon>
    </lineage>
</organism>
<sequence length="35" mass="4096">MFDTKELRYQIFYVKSAADRKHFVSGFSKPPASSR</sequence>
<name>A0A383CMG5_9ZZZZ</name>
<accession>A0A383CMG5</accession>